<protein>
    <recommendedName>
        <fullName evidence="6">Zinc finger RING-H2-type domain-containing protein</fullName>
    </recommendedName>
</protein>
<evidence type="ECO:0000256" key="2">
    <source>
        <dbReference type="ARBA" id="ARBA00022723"/>
    </source>
</evidence>
<organism evidence="7 8">
    <name type="scientific">Reticulomyxa filosa</name>
    <dbReference type="NCBI Taxonomy" id="46433"/>
    <lineage>
        <taxon>Eukaryota</taxon>
        <taxon>Sar</taxon>
        <taxon>Rhizaria</taxon>
        <taxon>Retaria</taxon>
        <taxon>Foraminifera</taxon>
        <taxon>Monothalamids</taxon>
        <taxon>Reticulomyxidae</taxon>
        <taxon>Reticulomyxa</taxon>
    </lineage>
</organism>
<evidence type="ECO:0000256" key="1">
    <source>
        <dbReference type="ARBA" id="ARBA00004906"/>
    </source>
</evidence>
<reference evidence="7 8" key="1">
    <citation type="journal article" date="2013" name="Curr. Biol.">
        <title>The Genome of the Foraminiferan Reticulomyxa filosa.</title>
        <authorList>
            <person name="Glockner G."/>
            <person name="Hulsmann N."/>
            <person name="Schleicher M."/>
            <person name="Noegel A.A."/>
            <person name="Eichinger L."/>
            <person name="Gallinger C."/>
            <person name="Pawlowski J."/>
            <person name="Sierra R."/>
            <person name="Euteneuer U."/>
            <person name="Pillet L."/>
            <person name="Moustafa A."/>
            <person name="Platzer M."/>
            <person name="Groth M."/>
            <person name="Szafranski K."/>
            <person name="Schliwa M."/>
        </authorList>
    </citation>
    <scope>NUCLEOTIDE SEQUENCE [LARGE SCALE GENOMIC DNA]</scope>
</reference>
<evidence type="ECO:0000256" key="3">
    <source>
        <dbReference type="ARBA" id="ARBA00022771"/>
    </source>
</evidence>
<name>X6LV60_RETFI</name>
<proteinExistence type="predicted"/>
<evidence type="ECO:0000256" key="5">
    <source>
        <dbReference type="ARBA" id="ARBA00022833"/>
    </source>
</evidence>
<dbReference type="EMBL" id="ASPP01028624">
    <property type="protein sequence ID" value="ETO05027.1"/>
    <property type="molecule type" value="Genomic_DNA"/>
</dbReference>
<dbReference type="OrthoDB" id="1681166at2759"/>
<evidence type="ECO:0000256" key="4">
    <source>
        <dbReference type="ARBA" id="ARBA00022786"/>
    </source>
</evidence>
<feature type="domain" description="Zinc finger RING-H2-type" evidence="6">
    <location>
        <begin position="1"/>
        <end position="52"/>
    </location>
</feature>
<dbReference type="Gene3D" id="3.30.40.10">
    <property type="entry name" value="Zinc/RING finger domain, C3HC4 (zinc finger)"/>
    <property type="match status" value="1"/>
</dbReference>
<dbReference type="SUPFAM" id="SSF57850">
    <property type="entry name" value="RING/U-box"/>
    <property type="match status" value="1"/>
</dbReference>
<dbReference type="GO" id="GO:0008270">
    <property type="term" value="F:zinc ion binding"/>
    <property type="evidence" value="ECO:0007669"/>
    <property type="project" value="UniProtKB-KW"/>
</dbReference>
<dbReference type="InterPro" id="IPR024766">
    <property type="entry name" value="Znf_RING_H2"/>
</dbReference>
<evidence type="ECO:0000313" key="7">
    <source>
        <dbReference type="EMBL" id="ETO05027.1"/>
    </source>
</evidence>
<keyword evidence="3" id="KW-0863">Zinc-finger</keyword>
<evidence type="ECO:0000313" key="8">
    <source>
        <dbReference type="Proteomes" id="UP000023152"/>
    </source>
</evidence>
<dbReference type="InterPro" id="IPR013083">
    <property type="entry name" value="Znf_RING/FYVE/PHD"/>
</dbReference>
<sequence>MCRNDLMGRCAECEESNANVESCAIAQGECNHIYHVRCLENTLKSHFRFPLCLQQLSVCCKLLSLHVKKRDLTFCEASKHVAKKKDESQMSVTVCFGTNGTYRSDDIIISKKRHAEEGFFEFKKIKVTTKDRRIIFQDRDIGFETKETLLSSLNLGDGSVKPFVKTVVIDMESKHTIRDVKYEIQQREEIISAKQQVFLNSDEQAKGNELKGKLPLVELTIIVTVRDKCMLILDLFCKGHLLSSRDGGVMDGD</sequence>
<keyword evidence="4" id="KW-0833">Ubl conjugation pathway</keyword>
<accession>X6LV60</accession>
<dbReference type="AlphaFoldDB" id="X6LV60"/>
<comment type="caution">
    <text evidence="7">The sequence shown here is derived from an EMBL/GenBank/DDBJ whole genome shotgun (WGS) entry which is preliminary data.</text>
</comment>
<dbReference type="Pfam" id="PF12678">
    <property type="entry name" value="zf-rbx1"/>
    <property type="match status" value="1"/>
</dbReference>
<evidence type="ECO:0000259" key="6">
    <source>
        <dbReference type="Pfam" id="PF12678"/>
    </source>
</evidence>
<keyword evidence="8" id="KW-1185">Reference proteome</keyword>
<feature type="non-terminal residue" evidence="7">
    <location>
        <position position="253"/>
    </location>
</feature>
<dbReference type="Proteomes" id="UP000023152">
    <property type="component" value="Unassembled WGS sequence"/>
</dbReference>
<comment type="pathway">
    <text evidence="1">Protein modification; protein ubiquitination.</text>
</comment>
<keyword evidence="5" id="KW-0862">Zinc</keyword>
<keyword evidence="2" id="KW-0479">Metal-binding</keyword>
<gene>
    <name evidence="7" type="ORF">RFI_32369</name>
</gene>